<feature type="transmembrane region" description="Helical" evidence="1">
    <location>
        <begin position="253"/>
        <end position="274"/>
    </location>
</feature>
<protein>
    <recommendedName>
        <fullName evidence="2">DUF6534 domain-containing protein</fullName>
    </recommendedName>
</protein>
<evidence type="ECO:0000313" key="3">
    <source>
        <dbReference type="EMBL" id="CAL1703805.1"/>
    </source>
</evidence>
<keyword evidence="1" id="KW-1133">Transmembrane helix</keyword>
<dbReference type="InterPro" id="IPR045339">
    <property type="entry name" value="DUF6534"/>
</dbReference>
<feature type="domain" description="DUF6534" evidence="2">
    <location>
        <begin position="217"/>
        <end position="278"/>
    </location>
</feature>
<feature type="transmembrane region" description="Helical" evidence="1">
    <location>
        <begin position="196"/>
        <end position="214"/>
    </location>
</feature>
<feature type="transmembrane region" description="Helical" evidence="1">
    <location>
        <begin position="88"/>
        <end position="109"/>
    </location>
</feature>
<accession>A0ABP1D7G3</accession>
<evidence type="ECO:0000259" key="2">
    <source>
        <dbReference type="Pfam" id="PF20152"/>
    </source>
</evidence>
<sequence length="363" mass="41060">MGRLLMRPSEFPPLCFRRRISLLLIGSLWGRRQSYGRIIYDRPSCFDIAAVGRRGGDDLFCSDFVRGDHCPSIVYLLTCKKDPGWMKWLAGLVWFFETAHTAFALRQLYYLVIVSFGDVDSLARIDWSMAPVAFTEMLIVALVEGYYIYRIWVLSNRSRIFTAFLAVLLLIRVGFTLSTGIYTLTMGTWPRFQTTFAPSFSVLMMNGFSASAGFQRIDGVLRWIMAYTVNTGVISMVGSVAIAITYSTLKNNLIFGGLAILTSKLYANALHGMLNARRLMQKRLMASVEPSRGNRFSTMYASEHVQASQILQKESGRRIPSYMIVSSDREQEFLELSSSNGGIPRRNDSLSVKVEVQRRVEVD</sequence>
<keyword evidence="4" id="KW-1185">Reference proteome</keyword>
<name>A0ABP1D7G3_9APHY</name>
<proteinExistence type="predicted"/>
<keyword evidence="1" id="KW-0472">Membrane</keyword>
<evidence type="ECO:0000313" key="4">
    <source>
        <dbReference type="Proteomes" id="UP001497453"/>
    </source>
</evidence>
<dbReference type="PANTHER" id="PTHR40465:SF1">
    <property type="entry name" value="DUF6534 DOMAIN-CONTAINING PROTEIN"/>
    <property type="match status" value="1"/>
</dbReference>
<organism evidence="3 4">
    <name type="scientific">Somion occarium</name>
    <dbReference type="NCBI Taxonomy" id="3059160"/>
    <lineage>
        <taxon>Eukaryota</taxon>
        <taxon>Fungi</taxon>
        <taxon>Dikarya</taxon>
        <taxon>Basidiomycota</taxon>
        <taxon>Agaricomycotina</taxon>
        <taxon>Agaricomycetes</taxon>
        <taxon>Polyporales</taxon>
        <taxon>Cerrenaceae</taxon>
        <taxon>Somion</taxon>
    </lineage>
</organism>
<dbReference type="EMBL" id="OZ037946">
    <property type="protein sequence ID" value="CAL1703805.1"/>
    <property type="molecule type" value="Genomic_DNA"/>
</dbReference>
<feature type="transmembrane region" description="Helical" evidence="1">
    <location>
        <begin position="129"/>
        <end position="149"/>
    </location>
</feature>
<dbReference type="PANTHER" id="PTHR40465">
    <property type="entry name" value="CHROMOSOME 1, WHOLE GENOME SHOTGUN SEQUENCE"/>
    <property type="match status" value="1"/>
</dbReference>
<dbReference type="Proteomes" id="UP001497453">
    <property type="component" value="Chromosome 3"/>
</dbReference>
<keyword evidence="1" id="KW-0812">Transmembrane</keyword>
<gene>
    <name evidence="3" type="ORF">GFSPODELE1_LOCUS4726</name>
</gene>
<evidence type="ECO:0000256" key="1">
    <source>
        <dbReference type="SAM" id="Phobius"/>
    </source>
</evidence>
<dbReference type="Pfam" id="PF20152">
    <property type="entry name" value="DUF6534"/>
    <property type="match status" value="1"/>
</dbReference>
<reference evidence="4" key="1">
    <citation type="submission" date="2024-04" db="EMBL/GenBank/DDBJ databases">
        <authorList>
            <person name="Shaw F."/>
            <person name="Minotto A."/>
        </authorList>
    </citation>
    <scope>NUCLEOTIDE SEQUENCE [LARGE SCALE GENOMIC DNA]</scope>
</reference>
<feature type="transmembrane region" description="Helical" evidence="1">
    <location>
        <begin position="161"/>
        <end position="184"/>
    </location>
</feature>
<feature type="transmembrane region" description="Helical" evidence="1">
    <location>
        <begin position="226"/>
        <end position="247"/>
    </location>
</feature>